<dbReference type="HOGENOM" id="CLU_1766569_0_0_11"/>
<name>C1BDZ6_RHOOB</name>
<dbReference type="KEGG" id="rop:ROP_pROB02-01920"/>
<proteinExistence type="predicted"/>
<dbReference type="PATRIC" id="fig|632772.20.peg.8576"/>
<feature type="region of interest" description="Disordered" evidence="1">
    <location>
        <begin position="77"/>
        <end position="147"/>
    </location>
</feature>
<keyword evidence="2" id="KW-0614">Plasmid</keyword>
<sequence length="147" mass="15721">MLFFRRGVAWGRQADAVTDTAMPHTCLRRCRQRSGSAPCPGSVSAGGCGARGKPCFPGPHSGVCALLAFCSRNDLGGRLRDHRRRPPRVRPDGHAPFGRIQLTGRGRRSGRSFSGTPEPDGASPPGYGWAAGLHPVEGDPLPRLPWT</sequence>
<reference evidence="2 3" key="1">
    <citation type="journal article" date="2005" name="J. Biosci. Bioeng.">
        <title>Isolation and characterization of benzene-tolerant Rhodococcus opacus strains.</title>
        <authorList>
            <person name="Na K.S."/>
            <person name="Kuroda A."/>
            <person name="Takiguchi N."/>
            <person name="Ikeda T."/>
            <person name="Ohtake H."/>
            <person name="Kato J."/>
        </authorList>
    </citation>
    <scope>NUCLEOTIDE SEQUENCE [LARGE SCALE GENOMIC DNA]</scope>
    <source>
        <strain evidence="2 3">B4</strain>
        <plasmid evidence="2">pROB02</plasmid>
    </source>
</reference>
<organism evidence="2 3">
    <name type="scientific">Rhodococcus opacus (strain B4)</name>
    <dbReference type="NCBI Taxonomy" id="632772"/>
    <lineage>
        <taxon>Bacteria</taxon>
        <taxon>Bacillati</taxon>
        <taxon>Actinomycetota</taxon>
        <taxon>Actinomycetes</taxon>
        <taxon>Mycobacteriales</taxon>
        <taxon>Nocardiaceae</taxon>
        <taxon>Rhodococcus</taxon>
    </lineage>
</organism>
<dbReference type="Proteomes" id="UP000002212">
    <property type="component" value="Plasmid pROB02"/>
</dbReference>
<dbReference type="EMBL" id="AP011117">
    <property type="protein sequence ID" value="BAH47199.1"/>
    <property type="molecule type" value="Genomic_DNA"/>
</dbReference>
<protein>
    <submittedName>
        <fullName evidence="2">Uncharacterized protein</fullName>
    </submittedName>
</protein>
<geneLocation type="plasmid" evidence="2 3">
    <name>pROB02</name>
</geneLocation>
<dbReference type="AlphaFoldDB" id="C1BDZ6"/>
<evidence type="ECO:0000256" key="1">
    <source>
        <dbReference type="SAM" id="MobiDB-lite"/>
    </source>
</evidence>
<reference evidence="2 3" key="2">
    <citation type="submission" date="2009-03" db="EMBL/GenBank/DDBJ databases">
        <title>Comparison of the complete genome sequences of Rhodococcus erythropolis PR4 and Rhodococcus opacus B4.</title>
        <authorList>
            <person name="Takarada H."/>
            <person name="Sekine M."/>
            <person name="Hosoyama A."/>
            <person name="Yamada R."/>
            <person name="Fujisawa T."/>
            <person name="Omata S."/>
            <person name="Shimizu A."/>
            <person name="Tsukatani N."/>
            <person name="Tanikawa S."/>
            <person name="Fujita N."/>
            <person name="Harayama S."/>
        </authorList>
    </citation>
    <scope>NUCLEOTIDE SEQUENCE [LARGE SCALE GENOMIC DNA]</scope>
    <source>
        <strain evidence="2 3">B4</strain>
        <plasmid evidence="2 3">pROB02</plasmid>
    </source>
</reference>
<accession>C1BDZ6</accession>
<evidence type="ECO:0000313" key="2">
    <source>
        <dbReference type="EMBL" id="BAH47199.1"/>
    </source>
</evidence>
<evidence type="ECO:0000313" key="3">
    <source>
        <dbReference type="Proteomes" id="UP000002212"/>
    </source>
</evidence>
<gene>
    <name evidence="2" type="ordered locus">ROP_pROB02-01920</name>
</gene>